<keyword evidence="4" id="KW-1185">Reference proteome</keyword>
<name>A0A2G7FMJ1_9EURO</name>
<dbReference type="InterPro" id="IPR008928">
    <property type="entry name" value="6-hairpin_glycosidase_sf"/>
</dbReference>
<feature type="compositionally biased region" description="Low complexity" evidence="1">
    <location>
        <begin position="848"/>
        <end position="857"/>
    </location>
</feature>
<dbReference type="STRING" id="656916.A0A2G7FMJ1"/>
<evidence type="ECO:0000256" key="1">
    <source>
        <dbReference type="SAM" id="MobiDB-lite"/>
    </source>
</evidence>
<feature type="signal peptide" evidence="2">
    <location>
        <begin position="1"/>
        <end position="15"/>
    </location>
</feature>
<dbReference type="SUPFAM" id="SSF48208">
    <property type="entry name" value="Six-hairpin glycosidases"/>
    <property type="match status" value="1"/>
</dbReference>
<evidence type="ECO:0000313" key="3">
    <source>
        <dbReference type="EMBL" id="PIG81867.1"/>
    </source>
</evidence>
<feature type="region of interest" description="Disordered" evidence="1">
    <location>
        <begin position="775"/>
        <end position="857"/>
    </location>
</feature>
<evidence type="ECO:0000313" key="4">
    <source>
        <dbReference type="Proteomes" id="UP000231358"/>
    </source>
</evidence>
<dbReference type="AlphaFoldDB" id="A0A2G7FMJ1"/>
<dbReference type="Proteomes" id="UP000231358">
    <property type="component" value="Unassembled WGS sequence"/>
</dbReference>
<evidence type="ECO:0000256" key="2">
    <source>
        <dbReference type="SAM" id="SignalP"/>
    </source>
</evidence>
<dbReference type="EMBL" id="NEXV01000535">
    <property type="protein sequence ID" value="PIG81867.1"/>
    <property type="molecule type" value="Genomic_DNA"/>
</dbReference>
<protein>
    <recommendedName>
        <fullName evidence="5">Six-hairpin glycosidase-like protein</fullName>
    </recommendedName>
</protein>
<comment type="caution">
    <text evidence="3">The sequence shown here is derived from an EMBL/GenBank/DDBJ whole genome shotgun (WGS) entry which is preliminary data.</text>
</comment>
<keyword evidence="2" id="KW-0732">Signal</keyword>
<proteinExistence type="predicted"/>
<feature type="chain" id="PRO_5013923126" description="Six-hairpin glycosidase-like protein" evidence="2">
    <location>
        <begin position="16"/>
        <end position="857"/>
    </location>
</feature>
<feature type="compositionally biased region" description="Acidic residues" evidence="1">
    <location>
        <begin position="797"/>
        <end position="808"/>
    </location>
</feature>
<reference evidence="3 4" key="1">
    <citation type="submission" date="2017-05" db="EMBL/GenBank/DDBJ databases">
        <title>Genome sequence for an aflatoxigenic pathogen of Argentinian peanut, Aspergillus arachidicola.</title>
        <authorList>
            <person name="Moore G."/>
            <person name="Beltz S.B."/>
            <person name="Mack B.M."/>
        </authorList>
    </citation>
    <scope>NUCLEOTIDE SEQUENCE [LARGE SCALE GENOMIC DNA]</scope>
    <source>
        <strain evidence="3 4">CBS 117610</strain>
    </source>
</reference>
<dbReference type="GO" id="GO:0005975">
    <property type="term" value="P:carbohydrate metabolic process"/>
    <property type="evidence" value="ECO:0007669"/>
    <property type="project" value="InterPro"/>
</dbReference>
<organism evidence="3 4">
    <name type="scientific">Aspergillus arachidicola</name>
    <dbReference type="NCBI Taxonomy" id="656916"/>
    <lineage>
        <taxon>Eukaryota</taxon>
        <taxon>Fungi</taxon>
        <taxon>Dikarya</taxon>
        <taxon>Ascomycota</taxon>
        <taxon>Pezizomycotina</taxon>
        <taxon>Eurotiomycetes</taxon>
        <taxon>Eurotiomycetidae</taxon>
        <taxon>Eurotiales</taxon>
        <taxon>Aspergillaceae</taxon>
        <taxon>Aspergillus</taxon>
        <taxon>Aspergillus subgen. Circumdati</taxon>
    </lineage>
</organism>
<evidence type="ECO:0008006" key="5">
    <source>
        <dbReference type="Google" id="ProtNLM"/>
    </source>
</evidence>
<accession>A0A2G7FMJ1</accession>
<sequence>MLSTSLLVYATGTLAATGVQYIQSQDFRIGVDPDTGAVLSIVNPSDNASMNWISGPDSTPWQPLGSRWGLGYADIGGLNRAFWNNPDLTIGDDHMTASYAMDKLNVSVTRWIDGPSKSFQECYSFLNTGDDALDISDTGSESLGIYLPFNDHYTSTEDVLEHRAHAHIWASGGSSSWVKLTRMGLRGLHLGLVLTEGALSGYSVESRSTVTLSNTRGFFLIHPKVPILESKETSQICWTMFWHDDWQDFFEQSLKRSDQFIHIEASPWTAVEGDIVNLTVFGRPGDSISFNGVELPLHRDTGLYSTSVPADKTGERQLTFTLRQGDRQNNATVVLNTVQDIDQIIANRVKFITMKQQLNASFPDRSKAGAYAVYDNQMEGIASFETASDRNTGRERVGMGVLVARWLLNHSDADVEKSLRIYYNYVNNKLQDPSGYVYDWPIGSKTASLRLYDWPWVMQLHLAMAKLGNEAVTSHGNYTATPVDRLMSTMERFYSEGGESHYSIGLPIFESLNFLKAYGYRDTYQRALELFTAHGKQIANIGQNYPSFEVNYEQSIVAPAAIILLELYRSTGAKPWLEAAHGHFDRLEAFGGRQPDYHLQDIAIRHWDGYWFGKDRMWGDTFPHYWSTLTGVAMHHYANATGDKTYQTRAEGILRANLALFTEEGRGHCAFIYPTTVDGRKGHYLDPYANDQDWALAHILQCLVSIAKRDESFSNKEPAALSEPSRVAGSRDTSINEIIRLSRSASIERAGRVKEEASQEVINIAAFVPVVPKPAAEAEDSEVEQEGGQQSDHEDPRVEEEDKAEEEGKEDRDHPAYRPSKKRLRGPTINSDAEPIIRQSRYGRKSRATATARASRS</sequence>
<gene>
    <name evidence="3" type="ORF">AARAC_003727</name>
</gene>